<keyword evidence="4 7" id="KW-0408">Iron</keyword>
<feature type="binding site" evidence="5">
    <location>
        <position position="103"/>
    </location>
    <ligand>
        <name>Cu cation</name>
        <dbReference type="ChEBI" id="CHEBI:23378"/>
    </ligand>
</feature>
<evidence type="ECO:0000256" key="4">
    <source>
        <dbReference type="ARBA" id="ARBA00023004"/>
    </source>
</evidence>
<dbReference type="InterPro" id="IPR036909">
    <property type="entry name" value="Cyt_c-like_dom_sf"/>
</dbReference>
<feature type="domain" description="Cytochrome c" evidence="9">
    <location>
        <begin position="244"/>
        <end position="343"/>
    </location>
</feature>
<dbReference type="PANTHER" id="PTHR12151:SF5">
    <property type="entry name" value="AT19154P"/>
    <property type="match status" value="1"/>
</dbReference>
<keyword evidence="2 7" id="KW-0349">Heme</keyword>
<comment type="similarity">
    <text evidence="1">Belongs to the SCO1/2 family.</text>
</comment>
<evidence type="ECO:0000256" key="1">
    <source>
        <dbReference type="ARBA" id="ARBA00010996"/>
    </source>
</evidence>
<protein>
    <submittedName>
        <fullName evidence="10">Electron transport protein SCO1/SenC</fullName>
    </submittedName>
</protein>
<dbReference type="eggNOG" id="COG1999">
    <property type="taxonomic scope" value="Bacteria"/>
</dbReference>
<dbReference type="Gene3D" id="3.40.30.10">
    <property type="entry name" value="Glutaredoxin"/>
    <property type="match status" value="1"/>
</dbReference>
<reference evidence="10 11" key="1">
    <citation type="journal article" date="2010" name="Stand. Genomic Sci.">
        <title>Complete genome sequence of Haliangium ochraceum type strain (SMP-2).</title>
        <authorList>
            <consortium name="US DOE Joint Genome Institute (JGI-PGF)"/>
            <person name="Ivanova N."/>
            <person name="Daum C."/>
            <person name="Lang E."/>
            <person name="Abt B."/>
            <person name="Kopitz M."/>
            <person name="Saunders E."/>
            <person name="Lapidus A."/>
            <person name="Lucas S."/>
            <person name="Glavina Del Rio T."/>
            <person name="Nolan M."/>
            <person name="Tice H."/>
            <person name="Copeland A."/>
            <person name="Cheng J.F."/>
            <person name="Chen F."/>
            <person name="Bruce D."/>
            <person name="Goodwin L."/>
            <person name="Pitluck S."/>
            <person name="Mavromatis K."/>
            <person name="Pati A."/>
            <person name="Mikhailova N."/>
            <person name="Chen A."/>
            <person name="Palaniappan K."/>
            <person name="Land M."/>
            <person name="Hauser L."/>
            <person name="Chang Y.J."/>
            <person name="Jeffries C.D."/>
            <person name="Detter J.C."/>
            <person name="Brettin T."/>
            <person name="Rohde M."/>
            <person name="Goker M."/>
            <person name="Bristow J."/>
            <person name="Markowitz V."/>
            <person name="Eisen J.A."/>
            <person name="Hugenholtz P."/>
            <person name="Kyrpides N.C."/>
            <person name="Klenk H.P."/>
        </authorList>
    </citation>
    <scope>NUCLEOTIDE SEQUENCE [LARGE SCALE GENOMIC DNA]</scope>
    <source>
        <strain evidence="11">DSM 14365 / CIP 107738 / JCM 11303 / AJ 13395 / SMP-2</strain>
    </source>
</reference>
<keyword evidence="5" id="KW-0186">Copper</keyword>
<keyword evidence="8" id="KW-0732">Signal</keyword>
<feature type="disulfide bond" description="Redox-active" evidence="6">
    <location>
        <begin position="103"/>
        <end position="107"/>
    </location>
</feature>
<dbReference type="InterPro" id="IPR003782">
    <property type="entry name" value="SCO1/SenC"/>
</dbReference>
<evidence type="ECO:0000256" key="3">
    <source>
        <dbReference type="ARBA" id="ARBA00022723"/>
    </source>
</evidence>
<feature type="chain" id="PRO_5003010257" evidence="8">
    <location>
        <begin position="24"/>
        <end position="356"/>
    </location>
</feature>
<keyword evidence="11" id="KW-1185">Reference proteome</keyword>
<dbReference type="InterPro" id="IPR036249">
    <property type="entry name" value="Thioredoxin-like_sf"/>
</dbReference>
<dbReference type="eggNOG" id="COG2010">
    <property type="taxonomic scope" value="Bacteria"/>
</dbReference>
<feature type="signal peptide" evidence="8">
    <location>
        <begin position="1"/>
        <end position="23"/>
    </location>
</feature>
<evidence type="ECO:0000259" key="9">
    <source>
        <dbReference type="PROSITE" id="PS51007"/>
    </source>
</evidence>
<evidence type="ECO:0000256" key="5">
    <source>
        <dbReference type="PIRSR" id="PIRSR603782-1"/>
    </source>
</evidence>
<feature type="binding site" evidence="5">
    <location>
        <position position="107"/>
    </location>
    <ligand>
        <name>Cu cation</name>
        <dbReference type="ChEBI" id="CHEBI:23378"/>
    </ligand>
</feature>
<dbReference type="CDD" id="cd02968">
    <property type="entry name" value="SCO"/>
    <property type="match status" value="1"/>
</dbReference>
<evidence type="ECO:0000256" key="2">
    <source>
        <dbReference type="ARBA" id="ARBA00022617"/>
    </source>
</evidence>
<dbReference type="GO" id="GO:0046872">
    <property type="term" value="F:metal ion binding"/>
    <property type="evidence" value="ECO:0007669"/>
    <property type="project" value="UniProtKB-KW"/>
</dbReference>
<dbReference type="Proteomes" id="UP000001880">
    <property type="component" value="Chromosome"/>
</dbReference>
<keyword evidence="6" id="KW-1015">Disulfide bond</keyword>
<dbReference type="EMBL" id="CP001804">
    <property type="protein sequence ID" value="ACY16795.1"/>
    <property type="molecule type" value="Genomic_DNA"/>
</dbReference>
<dbReference type="PROSITE" id="PS51007">
    <property type="entry name" value="CYTC"/>
    <property type="match status" value="1"/>
</dbReference>
<evidence type="ECO:0000256" key="7">
    <source>
        <dbReference type="PROSITE-ProRule" id="PRU00433"/>
    </source>
</evidence>
<dbReference type="KEGG" id="hoh:Hoch_4298"/>
<dbReference type="PANTHER" id="PTHR12151">
    <property type="entry name" value="ELECTRON TRANSPORT PROTIN SCO1/SENC FAMILY MEMBER"/>
    <property type="match status" value="1"/>
</dbReference>
<evidence type="ECO:0000256" key="8">
    <source>
        <dbReference type="SAM" id="SignalP"/>
    </source>
</evidence>
<dbReference type="RefSeq" id="WP_012829393.1">
    <property type="nucleotide sequence ID" value="NC_013440.1"/>
</dbReference>
<dbReference type="Pfam" id="PF00034">
    <property type="entry name" value="Cytochrom_C"/>
    <property type="match status" value="1"/>
</dbReference>
<accession>D0LM89</accession>
<evidence type="ECO:0000313" key="11">
    <source>
        <dbReference type="Proteomes" id="UP000001880"/>
    </source>
</evidence>
<evidence type="ECO:0000313" key="10">
    <source>
        <dbReference type="EMBL" id="ACY16795.1"/>
    </source>
</evidence>
<dbReference type="SUPFAM" id="SSF46626">
    <property type="entry name" value="Cytochrome c"/>
    <property type="match status" value="1"/>
</dbReference>
<dbReference type="SUPFAM" id="SSF52833">
    <property type="entry name" value="Thioredoxin-like"/>
    <property type="match status" value="1"/>
</dbReference>
<dbReference type="STRING" id="502025.Hoch_4298"/>
<proteinExistence type="inferred from homology"/>
<dbReference type="HOGENOM" id="CLU_849574_0_0_7"/>
<keyword evidence="3 5" id="KW-0479">Metal-binding</keyword>
<organism evidence="10 11">
    <name type="scientific">Haliangium ochraceum (strain DSM 14365 / JCM 11303 / SMP-2)</name>
    <dbReference type="NCBI Taxonomy" id="502025"/>
    <lineage>
        <taxon>Bacteria</taxon>
        <taxon>Pseudomonadati</taxon>
        <taxon>Myxococcota</taxon>
        <taxon>Polyangia</taxon>
        <taxon>Haliangiales</taxon>
        <taxon>Kofleriaceae</taxon>
        <taxon>Haliangium</taxon>
    </lineage>
</organism>
<gene>
    <name evidence="10" type="ordered locus">Hoch_4298</name>
</gene>
<dbReference type="Gene3D" id="1.10.760.10">
    <property type="entry name" value="Cytochrome c-like domain"/>
    <property type="match status" value="1"/>
</dbReference>
<name>D0LM89_HALO1</name>
<dbReference type="GO" id="GO:0009055">
    <property type="term" value="F:electron transfer activity"/>
    <property type="evidence" value="ECO:0007669"/>
    <property type="project" value="InterPro"/>
</dbReference>
<sequence>MKRRHYAALRTGLVLLTSLATLAGCEDAETPESPEAAAEAAAEAAEDGTATAKAAAATPNSKRWGANYFPNIELTTHEGEKMRFFDDMVKDKVVVINFIFTSCAKACPLETARLRTVYEVLGDRVGKDVFMYSISIDPETDTPEVLADYRERFRIGDGWYFLTGDRDEIITLRKKLGLYIEEIQDDPTDHNLSLIIGNQSTGQWMKRSPMENPHFLAMQIGGWLHNWKMPSLNTESYDKAPKLRKQGKGEELFRTRCSPCHTIGGGTIRNVAKSLVGPDLMNVGERREDAWLRRWLAEPDKMLAEEDPIAMAMYAQFNRVAMPNLELNEFEIDALLSFIQAESERMARAANQGMGQ</sequence>
<dbReference type="PROSITE" id="PS51257">
    <property type="entry name" value="PROKAR_LIPOPROTEIN"/>
    <property type="match status" value="1"/>
</dbReference>
<dbReference type="Pfam" id="PF02630">
    <property type="entry name" value="SCO1-SenC"/>
    <property type="match status" value="1"/>
</dbReference>
<dbReference type="GO" id="GO:0020037">
    <property type="term" value="F:heme binding"/>
    <property type="evidence" value="ECO:0007669"/>
    <property type="project" value="InterPro"/>
</dbReference>
<evidence type="ECO:0000256" key="6">
    <source>
        <dbReference type="PIRSR" id="PIRSR603782-2"/>
    </source>
</evidence>
<dbReference type="AlphaFoldDB" id="D0LM89"/>
<dbReference type="InterPro" id="IPR009056">
    <property type="entry name" value="Cyt_c-like_dom"/>
</dbReference>